<evidence type="ECO:0000313" key="9">
    <source>
        <dbReference type="Proteomes" id="UP000823046"/>
    </source>
</evidence>
<dbReference type="InterPro" id="IPR039309">
    <property type="entry name" value="BT1"/>
</dbReference>
<dbReference type="EMBL" id="JADAQX010000016">
    <property type="protein sequence ID" value="KAF8822904.1"/>
    <property type="molecule type" value="Genomic_DNA"/>
</dbReference>
<gene>
    <name evidence="8" type="ORF">IE077_004359</name>
</gene>
<keyword evidence="5 7" id="KW-1133">Transmembrane helix</keyword>
<dbReference type="InterPro" id="IPR036259">
    <property type="entry name" value="MFS_trans_sf"/>
</dbReference>
<evidence type="ECO:0000256" key="3">
    <source>
        <dbReference type="ARBA" id="ARBA00022448"/>
    </source>
</evidence>
<keyword evidence="6 7" id="KW-0472">Membrane</keyword>
<name>A0ABQ7JG49_9APIC</name>
<feature type="transmembrane region" description="Helical" evidence="7">
    <location>
        <begin position="26"/>
        <end position="46"/>
    </location>
</feature>
<feature type="transmembrane region" description="Helical" evidence="7">
    <location>
        <begin position="336"/>
        <end position="359"/>
    </location>
</feature>
<feature type="transmembrane region" description="Helical" evidence="7">
    <location>
        <begin position="195"/>
        <end position="212"/>
    </location>
</feature>
<keyword evidence="3" id="KW-0813">Transport</keyword>
<evidence type="ECO:0000256" key="6">
    <source>
        <dbReference type="ARBA" id="ARBA00023136"/>
    </source>
</evidence>
<feature type="transmembrane region" description="Helical" evidence="7">
    <location>
        <begin position="99"/>
        <end position="118"/>
    </location>
</feature>
<feature type="transmembrane region" description="Helical" evidence="7">
    <location>
        <begin position="124"/>
        <end position="146"/>
    </location>
</feature>
<proteinExistence type="inferred from homology"/>
<dbReference type="PANTHER" id="PTHR31585:SF51">
    <property type="entry name" value="TRANSPORTER, PUTATIVE-RELATED"/>
    <property type="match status" value="1"/>
</dbReference>
<feature type="transmembrane region" description="Helical" evidence="7">
    <location>
        <begin position="263"/>
        <end position="280"/>
    </location>
</feature>
<sequence length="378" mass="42245">MSTQDLLCEGKYVQVMKETPEVKNDLVTFVWFCATIGGLLPSLVVGPLSDSVGARYNFFFLIPLCLQPLIFLFTGGMIKDSVPREQSNVINWEKVRRQRRPIILALSMASGAMLLVFVGLTGNLFANLITSIATSIILCSMGYICLPRMLADCNTYMFLQELFYLNIAGALDYFYTATPECVANGPHFDFTFYRTYTQLIALFASIVGIFLFQSLMKSWSFRSVFWVTTALRIIASVFDIVIVRRWNIALGIGDKLTYIFGDAIIYNVVYMMNFLPAVILTSKICPKNIEATVYAILAGYQNNGQNAAKFIGSYAIEAFGITTLSTATTTCNFNNLTVLIILSHFILPFLTIPLTFIFLPKANLSDPLLIEDREPIEG</sequence>
<dbReference type="Pfam" id="PF03092">
    <property type="entry name" value="BT1"/>
    <property type="match status" value="1"/>
</dbReference>
<reference evidence="8 9" key="1">
    <citation type="journal article" date="2020" name="bioRxiv">
        <title>Metabolic contributions of an alphaproteobacterial endosymbiont in the apicomplexan Cardiosporidium cionae.</title>
        <authorList>
            <person name="Hunter E.S."/>
            <person name="Paight C.J."/>
            <person name="Lane C.E."/>
        </authorList>
    </citation>
    <scope>NUCLEOTIDE SEQUENCE [LARGE SCALE GENOMIC DNA]</scope>
    <source>
        <strain evidence="8">ESH_2018</strain>
    </source>
</reference>
<dbReference type="SUPFAM" id="SSF103473">
    <property type="entry name" value="MFS general substrate transporter"/>
    <property type="match status" value="1"/>
</dbReference>
<evidence type="ECO:0000256" key="4">
    <source>
        <dbReference type="ARBA" id="ARBA00022692"/>
    </source>
</evidence>
<feature type="transmembrane region" description="Helical" evidence="7">
    <location>
        <begin position="58"/>
        <end position="78"/>
    </location>
</feature>
<dbReference type="PANTHER" id="PTHR31585">
    <property type="entry name" value="FOLATE-BIOPTERIN TRANSPORTER 1, CHLOROPLASTIC"/>
    <property type="match status" value="1"/>
</dbReference>
<feature type="transmembrane region" description="Helical" evidence="7">
    <location>
        <begin position="224"/>
        <end position="243"/>
    </location>
</feature>
<organism evidence="8 9">
    <name type="scientific">Cardiosporidium cionae</name>
    <dbReference type="NCBI Taxonomy" id="476202"/>
    <lineage>
        <taxon>Eukaryota</taxon>
        <taxon>Sar</taxon>
        <taxon>Alveolata</taxon>
        <taxon>Apicomplexa</taxon>
        <taxon>Aconoidasida</taxon>
        <taxon>Nephromycida</taxon>
        <taxon>Cardiosporidium</taxon>
    </lineage>
</organism>
<accession>A0ABQ7JG49</accession>
<keyword evidence="9" id="KW-1185">Reference proteome</keyword>
<evidence type="ECO:0000313" key="8">
    <source>
        <dbReference type="EMBL" id="KAF8822904.1"/>
    </source>
</evidence>
<evidence type="ECO:0000256" key="5">
    <source>
        <dbReference type="ARBA" id="ARBA00022989"/>
    </source>
</evidence>
<dbReference type="Proteomes" id="UP000823046">
    <property type="component" value="Unassembled WGS sequence"/>
</dbReference>
<comment type="similarity">
    <text evidence="2">Belongs to the major facilitator superfamily. Folate-biopterin transporter (TC 2.A.71) family.</text>
</comment>
<feature type="transmembrane region" description="Helical" evidence="7">
    <location>
        <begin position="158"/>
        <end position="175"/>
    </location>
</feature>
<evidence type="ECO:0000256" key="7">
    <source>
        <dbReference type="SAM" id="Phobius"/>
    </source>
</evidence>
<protein>
    <submittedName>
        <fullName evidence="8">BT1 family protein</fullName>
    </submittedName>
</protein>
<keyword evidence="4 7" id="KW-0812">Transmembrane</keyword>
<comment type="subcellular location">
    <subcellularLocation>
        <location evidence="1">Membrane</location>
        <topology evidence="1">Multi-pass membrane protein</topology>
    </subcellularLocation>
</comment>
<evidence type="ECO:0000256" key="2">
    <source>
        <dbReference type="ARBA" id="ARBA00007015"/>
    </source>
</evidence>
<evidence type="ECO:0000256" key="1">
    <source>
        <dbReference type="ARBA" id="ARBA00004141"/>
    </source>
</evidence>
<comment type="caution">
    <text evidence="8">The sequence shown here is derived from an EMBL/GenBank/DDBJ whole genome shotgun (WGS) entry which is preliminary data.</text>
</comment>